<protein>
    <submittedName>
        <fullName evidence="2">DUF4445 domain-containing protein</fullName>
    </submittedName>
</protein>
<sequence length="493" mass="50534">MANVQVIKGNERRAVAVEPGTTLLAAIQAAGVSVSFPCGGRGKCGKCRVIAEGALSPLTQQEREKLSPGTDAPGTRLACYARAEGDCTVRLIERAADAVIETAYAPWEGPLAPIYGAQGYGAAIDIGTTTVAAQLFLPGDKRPVAVLGELNRQQLYGGDVISRIVYCNEQTVAPLSELIRAQLGDMLRALCAQAGADERALRQLVITGNTTMLYILFAIEPGPLAVAPFYMEQGFGGAFDARIPGFAGVPCFVPGCASAYIGADITCSVLASGIANREGNFLLVDAGTNGEMVLSAGGRLRCCSTAAGPAFEGAGISCGGNASLGAVDSVRFENGAFSYTTIGGAPADKLCGSGLIDAVAALLDAGFVNGAGKLKTPGGGDFYLDGSEVYVSQKDVRQLQLAKAAIRGGMDTLIHESGLSYEDMDAIVLCGGFGSYLHPGSAERIGLIPPGFAGKAVAIGNAAGNGAGQILQSAHKRDEAARTVARMETVELA</sequence>
<gene>
    <name evidence="2" type="ORF">IAD24_04640</name>
</gene>
<comment type="caution">
    <text evidence="2">The sequence shown here is derived from an EMBL/GenBank/DDBJ whole genome shotgun (WGS) entry which is preliminary data.</text>
</comment>
<evidence type="ECO:0000313" key="2">
    <source>
        <dbReference type="EMBL" id="HIU94428.1"/>
    </source>
</evidence>
<evidence type="ECO:0000259" key="1">
    <source>
        <dbReference type="PROSITE" id="PS51085"/>
    </source>
</evidence>
<dbReference type="EMBL" id="DVNZ01000144">
    <property type="protein sequence ID" value="HIU94428.1"/>
    <property type="molecule type" value="Genomic_DNA"/>
</dbReference>
<dbReference type="SUPFAM" id="SSF54292">
    <property type="entry name" value="2Fe-2S ferredoxin-like"/>
    <property type="match status" value="1"/>
</dbReference>
<dbReference type="CDD" id="cd00207">
    <property type="entry name" value="fer2"/>
    <property type="match status" value="1"/>
</dbReference>
<dbReference type="AlphaFoldDB" id="A0A9D1N4C3"/>
<feature type="domain" description="2Fe-2S ferredoxin-type" evidence="1">
    <location>
        <begin position="2"/>
        <end position="95"/>
    </location>
</feature>
<dbReference type="InterPro" id="IPR052911">
    <property type="entry name" value="Corrinoid_activation_enz"/>
</dbReference>
<dbReference type="Gene3D" id="3.10.20.30">
    <property type="match status" value="1"/>
</dbReference>
<dbReference type="InterPro" id="IPR001041">
    <property type="entry name" value="2Fe-2S_ferredoxin-type"/>
</dbReference>
<dbReference type="InterPro" id="IPR012675">
    <property type="entry name" value="Beta-grasp_dom_sf"/>
</dbReference>
<dbReference type="PROSITE" id="PS51085">
    <property type="entry name" value="2FE2S_FER_2"/>
    <property type="match status" value="1"/>
</dbReference>
<accession>A0A9D1N4C3</accession>
<name>A0A9D1N4C3_9FIRM</name>
<dbReference type="InterPro" id="IPR036010">
    <property type="entry name" value="2Fe-2S_ferredoxin-like_sf"/>
</dbReference>
<dbReference type="InterPro" id="IPR042259">
    <property type="entry name" value="Raco-like_middle_sf"/>
</dbReference>
<dbReference type="InterPro" id="IPR027980">
    <property type="entry name" value="RACo_C"/>
</dbReference>
<dbReference type="PANTHER" id="PTHR42895:SF2">
    <property type="entry name" value="IRON-SULFUR CLUSTER PROTEIN"/>
    <property type="match status" value="1"/>
</dbReference>
<dbReference type="Pfam" id="PF14574">
    <property type="entry name" value="RACo_C_ter"/>
    <property type="match status" value="1"/>
</dbReference>
<feature type="non-terminal residue" evidence="2">
    <location>
        <position position="493"/>
    </location>
</feature>
<evidence type="ECO:0000313" key="3">
    <source>
        <dbReference type="Proteomes" id="UP000824128"/>
    </source>
</evidence>
<dbReference type="Pfam" id="PF00111">
    <property type="entry name" value="Fer2"/>
    <property type="match status" value="1"/>
</dbReference>
<dbReference type="Gene3D" id="3.30.420.480">
    <property type="entry name" value="Domain of unknown function (DUF4445)"/>
    <property type="match status" value="1"/>
</dbReference>
<dbReference type="Pfam" id="PF17651">
    <property type="entry name" value="Raco_middle"/>
    <property type="match status" value="1"/>
</dbReference>
<dbReference type="InterPro" id="IPR041414">
    <property type="entry name" value="Raco-like_middle"/>
</dbReference>
<organism evidence="2 3">
    <name type="scientific">Candidatus Aphodomorpha intestinavium</name>
    <dbReference type="NCBI Taxonomy" id="2840672"/>
    <lineage>
        <taxon>Bacteria</taxon>
        <taxon>Bacillati</taxon>
        <taxon>Bacillota</taxon>
        <taxon>Clostridia</taxon>
        <taxon>Eubacteriales</taxon>
        <taxon>Candidatus Aphodomorpha</taxon>
    </lineage>
</organism>
<dbReference type="Proteomes" id="UP000824128">
    <property type="component" value="Unassembled WGS sequence"/>
</dbReference>
<proteinExistence type="predicted"/>
<dbReference type="GO" id="GO:0051536">
    <property type="term" value="F:iron-sulfur cluster binding"/>
    <property type="evidence" value="ECO:0007669"/>
    <property type="project" value="InterPro"/>
</dbReference>
<dbReference type="PANTHER" id="PTHR42895">
    <property type="entry name" value="IRON-SULFUR CLUSTER-BINDING PROTEIN-RELATED"/>
    <property type="match status" value="1"/>
</dbReference>
<reference evidence="2" key="1">
    <citation type="submission" date="2020-10" db="EMBL/GenBank/DDBJ databases">
        <authorList>
            <person name="Gilroy R."/>
        </authorList>
    </citation>
    <scope>NUCLEOTIDE SEQUENCE</scope>
    <source>
        <strain evidence="2">ChiGjej2B2-16831</strain>
    </source>
</reference>
<reference evidence="2" key="2">
    <citation type="journal article" date="2021" name="PeerJ">
        <title>Extensive microbial diversity within the chicken gut microbiome revealed by metagenomics and culture.</title>
        <authorList>
            <person name="Gilroy R."/>
            <person name="Ravi A."/>
            <person name="Getino M."/>
            <person name="Pursley I."/>
            <person name="Horton D.L."/>
            <person name="Alikhan N.F."/>
            <person name="Baker D."/>
            <person name="Gharbi K."/>
            <person name="Hall N."/>
            <person name="Watson M."/>
            <person name="Adriaenssens E.M."/>
            <person name="Foster-Nyarko E."/>
            <person name="Jarju S."/>
            <person name="Secka A."/>
            <person name="Antonio M."/>
            <person name="Oren A."/>
            <person name="Chaudhuri R.R."/>
            <person name="La Ragione R."/>
            <person name="Hildebrand F."/>
            <person name="Pallen M.J."/>
        </authorList>
    </citation>
    <scope>NUCLEOTIDE SEQUENCE</scope>
    <source>
        <strain evidence="2">ChiGjej2B2-16831</strain>
    </source>
</reference>